<proteinExistence type="predicted"/>
<feature type="compositionally biased region" description="Basic residues" evidence="1">
    <location>
        <begin position="107"/>
        <end position="127"/>
    </location>
</feature>
<dbReference type="SUPFAM" id="SSF51695">
    <property type="entry name" value="PLC-like phosphodiesterases"/>
    <property type="match status" value="1"/>
</dbReference>
<sequence>MGAQFSKQVERRKAVAAERRALADLLESAGDQFPGSDFRPPTARRGCRPSAPTSSGSARSSGRAPTTPPPTRSASASSPGPSPDARTAPSTASSSTAPASSTSASRRPPHLPRHPPRFSRRPRRRSWCSRSARSSGTKTRRSSTSTWREQLGEVLIPQDEAVFGKTVAEVLPREVICVWKPRKSPAPKHGDPLWSSGYLRDNWIDTDLPKTKFDSNMRHLGEQPPVSERRYFYRVENTVTPQADNPVVCVKPVTGRIHGYARLFISQAFVKGSATGCRCSRRISSTMTSSTPAWG</sequence>
<dbReference type="GO" id="GO:0006629">
    <property type="term" value="P:lipid metabolic process"/>
    <property type="evidence" value="ECO:0007669"/>
    <property type="project" value="InterPro"/>
</dbReference>
<dbReference type="GO" id="GO:0008081">
    <property type="term" value="F:phosphoric diester hydrolase activity"/>
    <property type="evidence" value="ECO:0007669"/>
    <property type="project" value="InterPro"/>
</dbReference>
<accession>A0A6V7NRW5</accession>
<protein>
    <submittedName>
        <fullName evidence="2">Uncharacterized protein</fullName>
    </submittedName>
</protein>
<name>A0A6V7NRW5_ANACO</name>
<feature type="compositionally biased region" description="Low complexity" evidence="1">
    <location>
        <begin position="128"/>
        <end position="146"/>
    </location>
</feature>
<feature type="region of interest" description="Disordered" evidence="1">
    <location>
        <begin position="25"/>
        <end position="147"/>
    </location>
</feature>
<dbReference type="EMBL" id="LR862141">
    <property type="protein sequence ID" value="CAD1821350.1"/>
    <property type="molecule type" value="Genomic_DNA"/>
</dbReference>
<organism evidence="2">
    <name type="scientific">Ananas comosus var. bracteatus</name>
    <name type="common">red pineapple</name>
    <dbReference type="NCBI Taxonomy" id="296719"/>
    <lineage>
        <taxon>Eukaryota</taxon>
        <taxon>Viridiplantae</taxon>
        <taxon>Streptophyta</taxon>
        <taxon>Embryophyta</taxon>
        <taxon>Tracheophyta</taxon>
        <taxon>Spermatophyta</taxon>
        <taxon>Magnoliopsida</taxon>
        <taxon>Liliopsida</taxon>
        <taxon>Poales</taxon>
        <taxon>Bromeliaceae</taxon>
        <taxon>Bromelioideae</taxon>
        <taxon>Ananas</taxon>
    </lineage>
</organism>
<gene>
    <name evidence="2" type="ORF">CB5_LOCUS4561</name>
</gene>
<feature type="compositionally biased region" description="Low complexity" evidence="1">
    <location>
        <begin position="48"/>
        <end position="65"/>
    </location>
</feature>
<feature type="compositionally biased region" description="Low complexity" evidence="1">
    <location>
        <begin position="72"/>
        <end position="106"/>
    </location>
</feature>
<evidence type="ECO:0000313" key="2">
    <source>
        <dbReference type="EMBL" id="CAD1821350.1"/>
    </source>
</evidence>
<reference evidence="2" key="1">
    <citation type="submission" date="2020-07" db="EMBL/GenBank/DDBJ databases">
        <authorList>
            <person name="Lin J."/>
        </authorList>
    </citation>
    <scope>NUCLEOTIDE SEQUENCE</scope>
</reference>
<dbReference type="AlphaFoldDB" id="A0A6V7NRW5"/>
<dbReference type="InterPro" id="IPR017946">
    <property type="entry name" value="PLC-like_Pdiesterase_TIM-brl"/>
</dbReference>
<evidence type="ECO:0000256" key="1">
    <source>
        <dbReference type="SAM" id="MobiDB-lite"/>
    </source>
</evidence>